<feature type="transmembrane region" description="Helical" evidence="10">
    <location>
        <begin position="445"/>
        <end position="465"/>
    </location>
</feature>
<protein>
    <submittedName>
        <fullName evidence="11">Uncharacterized protein</fullName>
    </submittedName>
</protein>
<dbReference type="Pfam" id="PF07798">
    <property type="entry name" value="CCDC90-like"/>
    <property type="match status" value="1"/>
</dbReference>
<keyword evidence="7 10" id="KW-0472">Membrane</keyword>
<dbReference type="Gene3D" id="1.20.5.340">
    <property type="match status" value="1"/>
</dbReference>
<evidence type="ECO:0000256" key="2">
    <source>
        <dbReference type="ARBA" id="ARBA00004370"/>
    </source>
</evidence>
<keyword evidence="12" id="KW-1185">Reference proteome</keyword>
<organism evidence="11 12">
    <name type="scientific">Boothiomyces macroporosus</name>
    <dbReference type="NCBI Taxonomy" id="261099"/>
    <lineage>
        <taxon>Eukaryota</taxon>
        <taxon>Fungi</taxon>
        <taxon>Fungi incertae sedis</taxon>
        <taxon>Chytridiomycota</taxon>
        <taxon>Chytridiomycota incertae sedis</taxon>
        <taxon>Chytridiomycetes</taxon>
        <taxon>Rhizophydiales</taxon>
        <taxon>Terramycetaceae</taxon>
        <taxon>Boothiomyces</taxon>
    </lineage>
</organism>
<dbReference type="Proteomes" id="UP001210925">
    <property type="component" value="Unassembled WGS sequence"/>
</dbReference>
<evidence type="ECO:0000256" key="3">
    <source>
        <dbReference type="ARBA" id="ARBA00022692"/>
    </source>
</evidence>
<dbReference type="InterPro" id="IPR024461">
    <property type="entry name" value="CCDC90-like"/>
</dbReference>
<evidence type="ECO:0000256" key="7">
    <source>
        <dbReference type="ARBA" id="ARBA00023136"/>
    </source>
</evidence>
<feature type="compositionally biased region" description="Low complexity" evidence="9">
    <location>
        <begin position="679"/>
        <end position="690"/>
    </location>
</feature>
<keyword evidence="3 10" id="KW-0812">Transmembrane</keyword>
<feature type="compositionally biased region" description="Polar residues" evidence="9">
    <location>
        <begin position="691"/>
        <end position="707"/>
    </location>
</feature>
<comment type="subcellular location">
    <subcellularLocation>
        <location evidence="2">Membrane</location>
    </subcellularLocation>
    <subcellularLocation>
        <location evidence="1">Mitochondrion</location>
    </subcellularLocation>
</comment>
<feature type="transmembrane region" description="Helical" evidence="10">
    <location>
        <begin position="239"/>
        <end position="260"/>
    </location>
</feature>
<evidence type="ECO:0000256" key="10">
    <source>
        <dbReference type="SAM" id="Phobius"/>
    </source>
</evidence>
<dbReference type="GO" id="GO:0005739">
    <property type="term" value="C:mitochondrion"/>
    <property type="evidence" value="ECO:0007669"/>
    <property type="project" value="UniProtKB-SubCell"/>
</dbReference>
<evidence type="ECO:0000256" key="9">
    <source>
        <dbReference type="SAM" id="MobiDB-lite"/>
    </source>
</evidence>
<evidence type="ECO:0000256" key="6">
    <source>
        <dbReference type="ARBA" id="ARBA00023128"/>
    </source>
</evidence>
<evidence type="ECO:0000256" key="4">
    <source>
        <dbReference type="ARBA" id="ARBA00022989"/>
    </source>
</evidence>
<evidence type="ECO:0000313" key="12">
    <source>
        <dbReference type="Proteomes" id="UP001210925"/>
    </source>
</evidence>
<keyword evidence="5 8" id="KW-0175">Coiled coil</keyword>
<evidence type="ECO:0000313" key="11">
    <source>
        <dbReference type="EMBL" id="KAJ3252239.1"/>
    </source>
</evidence>
<feature type="region of interest" description="Disordered" evidence="9">
    <location>
        <begin position="178"/>
        <end position="232"/>
    </location>
</feature>
<feature type="region of interest" description="Disordered" evidence="9">
    <location>
        <begin position="675"/>
        <end position="707"/>
    </location>
</feature>
<keyword evidence="4 10" id="KW-1133">Transmembrane helix</keyword>
<reference evidence="11" key="1">
    <citation type="submission" date="2020-05" db="EMBL/GenBank/DDBJ databases">
        <title>Phylogenomic resolution of chytrid fungi.</title>
        <authorList>
            <person name="Stajich J.E."/>
            <person name="Amses K."/>
            <person name="Simmons R."/>
            <person name="Seto K."/>
            <person name="Myers J."/>
            <person name="Bonds A."/>
            <person name="Quandt C.A."/>
            <person name="Barry K."/>
            <person name="Liu P."/>
            <person name="Grigoriev I."/>
            <person name="Longcore J.E."/>
            <person name="James T.Y."/>
        </authorList>
    </citation>
    <scope>NUCLEOTIDE SEQUENCE</scope>
    <source>
        <strain evidence="11">PLAUS21</strain>
    </source>
</reference>
<dbReference type="PANTHER" id="PTHR14360:SF1">
    <property type="entry name" value="PROTEIN FMP32, MITOCHONDRIAL"/>
    <property type="match status" value="1"/>
</dbReference>
<dbReference type="EMBL" id="JADGKB010000149">
    <property type="protein sequence ID" value="KAJ3252239.1"/>
    <property type="molecule type" value="Genomic_DNA"/>
</dbReference>
<sequence>MKFVSRLIHKSIRYYTSERQNFEVSQYINILTAEGFKKPEAEAIVTLISEVLLINAVLKKEQQKFMGESQSELKRLQTDIKLLEQKDFGLLKSNLDGIKFDVEKVKGNIRDDIKRVHAGVRLDMNLEKSRIQLEATELLEQLELAEEKIDTQVDKLEVRMAKIKNGTKNSVSIISSNTTDTQTTAAPTTTVDPVTTTLPAKTTNTPQTITPSATTATSSPTATATNADSTTASSGISSGAWVGIGIGAFFVAFGIGTLMYHNISKSKKLAASKIDLAANGGNGGGSLVPKASPFAAAPEPAPQFAEYTIQRPVTLKPEPPVPAPVSAPAPYPTNAYPDPAYPADYYPPAQGYTPSNAGYPTSQAGYPHAQADYYDPSAAGYYNPQYNQQYSDAPKATTTVAVKSTTAAAPTTTTIAQTTTLATTNFATATAAATSTPDSGISSGVTIGLIVIGAVIFFGAISLIYSKYAGNSIDSSALSIKPLSLMRREPKIDPKPAALPSFESEVKSEETMPVQSLTIQPVEQIRSSSASIAETPREMYGDYPNPLQTTHPEAPVGYPEGAVPQENPQMYENNAFAHPEQYAYNTPVYHPSGYIYDPNSNGFIDAQMGYGGFTGPTQGVYIPPTSTDPYLHRMSYMPPVDNRMSYMPPADPRMPYMPPADPRMSYMAPAEPRVAHIPSGDSLSGSETSSFANRTRNSYHPNFSNNQ</sequence>
<keyword evidence="6" id="KW-0496">Mitochondrion</keyword>
<comment type="caution">
    <text evidence="11">The sequence shown here is derived from an EMBL/GenBank/DDBJ whole genome shotgun (WGS) entry which is preliminary data.</text>
</comment>
<proteinExistence type="predicted"/>
<feature type="coiled-coil region" evidence="8">
    <location>
        <begin position="128"/>
        <end position="159"/>
    </location>
</feature>
<evidence type="ECO:0000256" key="8">
    <source>
        <dbReference type="SAM" id="Coils"/>
    </source>
</evidence>
<name>A0AAD5UA31_9FUNG</name>
<accession>A0AAD5UA31</accession>
<dbReference type="AlphaFoldDB" id="A0AAD5UA31"/>
<evidence type="ECO:0000256" key="1">
    <source>
        <dbReference type="ARBA" id="ARBA00004173"/>
    </source>
</evidence>
<evidence type="ECO:0000256" key="5">
    <source>
        <dbReference type="ARBA" id="ARBA00023054"/>
    </source>
</evidence>
<dbReference type="GO" id="GO:0016020">
    <property type="term" value="C:membrane"/>
    <property type="evidence" value="ECO:0007669"/>
    <property type="project" value="UniProtKB-SubCell"/>
</dbReference>
<dbReference type="PANTHER" id="PTHR14360">
    <property type="entry name" value="PROTEIN FMP32, MITOCHONDRIAL"/>
    <property type="match status" value="1"/>
</dbReference>
<gene>
    <name evidence="11" type="ORF">HK103_001674</name>
</gene>